<evidence type="ECO:0000313" key="2">
    <source>
        <dbReference type="EMBL" id="GAA4689544.1"/>
    </source>
</evidence>
<name>A0ABP8WHT7_9PSEU</name>
<keyword evidence="1" id="KW-0812">Transmembrane</keyword>
<feature type="transmembrane region" description="Helical" evidence="1">
    <location>
        <begin position="116"/>
        <end position="134"/>
    </location>
</feature>
<accession>A0ABP8WHT7</accession>
<dbReference type="Proteomes" id="UP001500325">
    <property type="component" value="Unassembled WGS sequence"/>
</dbReference>
<comment type="caution">
    <text evidence="2">The sequence shown here is derived from an EMBL/GenBank/DDBJ whole genome shotgun (WGS) entry which is preliminary data.</text>
</comment>
<sequence length="161" mass="17436">MGVERDRVGGARWYVALLVRVTALVLTAVVVHIAGVAAWDDHVLGLRGEPDQGTVVAVRHTPPGRADRALVDTARFGGSAWVTTPRKDLRSGEVVEVIVDPRDPARAELAGDGWPWRQIVIPLTGLPLIAVFLWRWGRWRDSEPATDPAAEGDEPVRGGAT</sequence>
<evidence type="ECO:0008006" key="4">
    <source>
        <dbReference type="Google" id="ProtNLM"/>
    </source>
</evidence>
<dbReference type="RefSeq" id="WP_345380837.1">
    <property type="nucleotide sequence ID" value="NZ_BAABIC010000008.1"/>
</dbReference>
<dbReference type="EMBL" id="BAABIC010000008">
    <property type="protein sequence ID" value="GAA4689544.1"/>
    <property type="molecule type" value="Genomic_DNA"/>
</dbReference>
<keyword evidence="1" id="KW-0472">Membrane</keyword>
<feature type="transmembrane region" description="Helical" evidence="1">
    <location>
        <begin position="12"/>
        <end position="39"/>
    </location>
</feature>
<gene>
    <name evidence="2" type="ORF">GCM10023215_27290</name>
</gene>
<reference evidence="3" key="1">
    <citation type="journal article" date="2019" name="Int. J. Syst. Evol. Microbiol.">
        <title>The Global Catalogue of Microorganisms (GCM) 10K type strain sequencing project: providing services to taxonomists for standard genome sequencing and annotation.</title>
        <authorList>
            <consortium name="The Broad Institute Genomics Platform"/>
            <consortium name="The Broad Institute Genome Sequencing Center for Infectious Disease"/>
            <person name="Wu L."/>
            <person name="Ma J."/>
        </authorList>
    </citation>
    <scope>NUCLEOTIDE SEQUENCE [LARGE SCALE GENOMIC DNA]</scope>
    <source>
        <strain evidence="3">JCM 18055</strain>
    </source>
</reference>
<proteinExistence type="predicted"/>
<organism evidence="2 3">
    <name type="scientific">Pseudonocardia yuanmonensis</name>
    <dbReference type="NCBI Taxonomy" id="1095914"/>
    <lineage>
        <taxon>Bacteria</taxon>
        <taxon>Bacillati</taxon>
        <taxon>Actinomycetota</taxon>
        <taxon>Actinomycetes</taxon>
        <taxon>Pseudonocardiales</taxon>
        <taxon>Pseudonocardiaceae</taxon>
        <taxon>Pseudonocardia</taxon>
    </lineage>
</organism>
<evidence type="ECO:0000313" key="3">
    <source>
        <dbReference type="Proteomes" id="UP001500325"/>
    </source>
</evidence>
<evidence type="ECO:0000256" key="1">
    <source>
        <dbReference type="SAM" id="Phobius"/>
    </source>
</evidence>
<keyword evidence="3" id="KW-1185">Reference proteome</keyword>
<protein>
    <recommendedName>
        <fullName evidence="4">DUF3592 domain-containing protein</fullName>
    </recommendedName>
</protein>
<keyword evidence="1" id="KW-1133">Transmembrane helix</keyword>